<dbReference type="SFLD" id="SFLDG01150">
    <property type="entry name" value="Main.1:_Beta-like"/>
    <property type="match status" value="1"/>
</dbReference>
<evidence type="ECO:0000313" key="4">
    <source>
        <dbReference type="Proteomes" id="UP001196870"/>
    </source>
</evidence>
<accession>A0ABS5F3J6</accession>
<dbReference type="Gene3D" id="3.40.30.10">
    <property type="entry name" value="Glutaredoxin"/>
    <property type="match status" value="1"/>
</dbReference>
<evidence type="ECO:0000259" key="1">
    <source>
        <dbReference type="PROSITE" id="PS50404"/>
    </source>
</evidence>
<organism evidence="3 4">
    <name type="scientific">Plastoroseomonas hellenica</name>
    <dbReference type="NCBI Taxonomy" id="2687306"/>
    <lineage>
        <taxon>Bacteria</taxon>
        <taxon>Pseudomonadati</taxon>
        <taxon>Pseudomonadota</taxon>
        <taxon>Alphaproteobacteria</taxon>
        <taxon>Acetobacterales</taxon>
        <taxon>Acetobacteraceae</taxon>
        <taxon>Plastoroseomonas</taxon>
    </lineage>
</organism>
<keyword evidence="4" id="KW-1185">Reference proteome</keyword>
<sequence length="208" mass="23572">MLKLLGRRNAYNVRKVLWLLDELDLPFTQEDWGRGHRATDIPEFLALNPLGTVPVLLDGGEVLRESHVILRYLAARQRAWSLYPEALAARARVEAWMDWVAYDMTMPMRGAYLGGELGLEPWNHPWCVEQGRAEYTRRMTQLDAALAAGGPHLAGEAFTLADIPAGFVVHRWFAMQGFAKPALPALDAYYERLSARPAYRRNIRNGLV</sequence>
<dbReference type="InterPro" id="IPR036249">
    <property type="entry name" value="Thioredoxin-like_sf"/>
</dbReference>
<comment type="caution">
    <text evidence="3">The sequence shown here is derived from an EMBL/GenBank/DDBJ whole genome shotgun (WGS) entry which is preliminary data.</text>
</comment>
<dbReference type="Pfam" id="PF00043">
    <property type="entry name" value="GST_C"/>
    <property type="match status" value="1"/>
</dbReference>
<name>A0ABS5F3J6_9PROT</name>
<dbReference type="PANTHER" id="PTHR44051:SF19">
    <property type="entry name" value="DISULFIDE-BOND OXIDOREDUCTASE YFCG"/>
    <property type="match status" value="1"/>
</dbReference>
<dbReference type="PROSITE" id="PS50404">
    <property type="entry name" value="GST_NTER"/>
    <property type="match status" value="1"/>
</dbReference>
<dbReference type="PROSITE" id="PS50405">
    <property type="entry name" value="GST_CTER"/>
    <property type="match status" value="1"/>
</dbReference>
<gene>
    <name evidence="3" type="ORF">GXW71_22565</name>
</gene>
<dbReference type="InterPro" id="IPR036282">
    <property type="entry name" value="Glutathione-S-Trfase_C_sf"/>
</dbReference>
<dbReference type="InterPro" id="IPR004045">
    <property type="entry name" value="Glutathione_S-Trfase_N"/>
</dbReference>
<dbReference type="RefSeq" id="WP_211854939.1">
    <property type="nucleotide sequence ID" value="NZ_JAAGBB010000030.1"/>
</dbReference>
<dbReference type="EMBL" id="JAAGBB010000030">
    <property type="protein sequence ID" value="MBR0667161.1"/>
    <property type="molecule type" value="Genomic_DNA"/>
</dbReference>
<dbReference type="InterPro" id="IPR040079">
    <property type="entry name" value="Glutathione_S-Trfase"/>
</dbReference>
<dbReference type="CDD" id="cd03047">
    <property type="entry name" value="GST_N_2"/>
    <property type="match status" value="1"/>
</dbReference>
<dbReference type="Gene3D" id="1.20.1050.10">
    <property type="match status" value="1"/>
</dbReference>
<reference evidence="4" key="1">
    <citation type="journal article" date="2021" name="Syst. Appl. Microbiol.">
        <title>Roseomonas hellenica sp. nov., isolated from roots of wild-growing Alkanna tinctoria.</title>
        <authorList>
            <person name="Rat A."/>
            <person name="Naranjo H.D."/>
            <person name="Lebbe L."/>
            <person name="Cnockaert M."/>
            <person name="Krigas N."/>
            <person name="Grigoriadou K."/>
            <person name="Maloupa E."/>
            <person name="Willems A."/>
        </authorList>
    </citation>
    <scope>NUCLEOTIDE SEQUENCE [LARGE SCALE GENOMIC DNA]</scope>
    <source>
        <strain evidence="4">LMG 31523</strain>
    </source>
</reference>
<dbReference type="InterPro" id="IPR004046">
    <property type="entry name" value="GST_C"/>
</dbReference>
<evidence type="ECO:0000259" key="2">
    <source>
        <dbReference type="PROSITE" id="PS50405"/>
    </source>
</evidence>
<evidence type="ECO:0000313" key="3">
    <source>
        <dbReference type="EMBL" id="MBR0667161.1"/>
    </source>
</evidence>
<feature type="domain" description="GST C-terminal" evidence="2">
    <location>
        <begin position="86"/>
        <end position="208"/>
    </location>
</feature>
<dbReference type="SUPFAM" id="SSF47616">
    <property type="entry name" value="GST C-terminal domain-like"/>
    <property type="match status" value="1"/>
</dbReference>
<dbReference type="Proteomes" id="UP001196870">
    <property type="component" value="Unassembled WGS sequence"/>
</dbReference>
<dbReference type="SFLD" id="SFLDS00019">
    <property type="entry name" value="Glutathione_Transferase_(cytos"/>
    <property type="match status" value="1"/>
</dbReference>
<dbReference type="SUPFAM" id="SSF52833">
    <property type="entry name" value="Thioredoxin-like"/>
    <property type="match status" value="1"/>
</dbReference>
<dbReference type="SFLD" id="SFLDG00358">
    <property type="entry name" value="Main_(cytGST)"/>
    <property type="match status" value="1"/>
</dbReference>
<protein>
    <submittedName>
        <fullName evidence="3">Glutathione S-transferase family protein</fullName>
    </submittedName>
</protein>
<dbReference type="PANTHER" id="PTHR44051">
    <property type="entry name" value="GLUTATHIONE S-TRANSFERASE-RELATED"/>
    <property type="match status" value="1"/>
</dbReference>
<proteinExistence type="predicted"/>
<dbReference type="InterPro" id="IPR010987">
    <property type="entry name" value="Glutathione-S-Trfase_C-like"/>
</dbReference>
<dbReference type="Pfam" id="PF13417">
    <property type="entry name" value="GST_N_3"/>
    <property type="match status" value="1"/>
</dbReference>
<feature type="domain" description="GST N-terminal" evidence="1">
    <location>
        <begin position="1"/>
        <end position="81"/>
    </location>
</feature>